<dbReference type="InterPro" id="IPR036782">
    <property type="entry name" value="NE0471-like_N"/>
</dbReference>
<keyword evidence="2" id="KW-1185">Reference proteome</keyword>
<organism evidence="1 2">
    <name type="scientific">Rheinheimera pacifica</name>
    <dbReference type="NCBI Taxonomy" id="173990"/>
    <lineage>
        <taxon>Bacteria</taxon>
        <taxon>Pseudomonadati</taxon>
        <taxon>Pseudomonadota</taxon>
        <taxon>Gammaproteobacteria</taxon>
        <taxon>Chromatiales</taxon>
        <taxon>Chromatiaceae</taxon>
        <taxon>Rheinheimera</taxon>
    </lineage>
</organism>
<dbReference type="STRING" id="173990.SAMN05660691_01388"/>
<dbReference type="OrthoDB" id="6400632at2"/>
<dbReference type="InterPro" id="IPR018841">
    <property type="entry name" value="DUF2442"/>
</dbReference>
<dbReference type="PANTHER" id="PTHR40275">
    <property type="entry name" value="SSL7038 PROTEIN"/>
    <property type="match status" value="1"/>
</dbReference>
<accession>A0A1H6L2H3</accession>
<reference evidence="2" key="1">
    <citation type="submission" date="2016-10" db="EMBL/GenBank/DDBJ databases">
        <authorList>
            <person name="Varghese N."/>
            <person name="Submissions S."/>
        </authorList>
    </citation>
    <scope>NUCLEOTIDE SEQUENCE [LARGE SCALE GENOMIC DNA]</scope>
    <source>
        <strain evidence="2">DSM 17616</strain>
    </source>
</reference>
<dbReference type="InterPro" id="IPR014057">
    <property type="entry name" value="HI1420"/>
</dbReference>
<dbReference type="Proteomes" id="UP000199371">
    <property type="component" value="Unassembled WGS sequence"/>
</dbReference>
<name>A0A1H6L2H3_9GAMM</name>
<evidence type="ECO:0000313" key="1">
    <source>
        <dbReference type="EMBL" id="SEH78434.1"/>
    </source>
</evidence>
<sequence length="173" mass="19171">MLKIIDVDWIADYTLTLKFNDGFEGKADLSEYFCRPPFSTITNFKKFSLTAEGSLNWSGNELSAATLRDATQGEYKALDLSVNVTEIEQVIKQASWDSMQEGRPDILQAAIRAYVEQFGHSQVIAKAGIKSRTSAYRSLKPQTTPSFATLVQLGHAVIELAKDRIPPTPALKV</sequence>
<dbReference type="RefSeq" id="WP_092791680.1">
    <property type="nucleotide sequence ID" value="NZ_DASWWU010000002.1"/>
</dbReference>
<gene>
    <name evidence="1" type="ORF">SAMN05660691_01388</name>
</gene>
<dbReference type="Gene3D" id="3.30.2020.10">
    <property type="entry name" value="NE0471-like N-terminal domain"/>
    <property type="match status" value="1"/>
</dbReference>
<dbReference type="PANTHER" id="PTHR40275:SF1">
    <property type="entry name" value="SSL7038 PROTEIN"/>
    <property type="match status" value="1"/>
</dbReference>
<dbReference type="AlphaFoldDB" id="A0A1H6L2H3"/>
<evidence type="ECO:0000313" key="2">
    <source>
        <dbReference type="Proteomes" id="UP000199371"/>
    </source>
</evidence>
<dbReference type="EMBL" id="FNXF01000004">
    <property type="protein sequence ID" value="SEH78434.1"/>
    <property type="molecule type" value="Genomic_DNA"/>
</dbReference>
<proteinExistence type="predicted"/>
<protein>
    <submittedName>
        <fullName evidence="1">Uncharacterized protein</fullName>
    </submittedName>
</protein>
<dbReference type="SUPFAM" id="SSF143880">
    <property type="entry name" value="NE0471 N-terminal domain-like"/>
    <property type="match status" value="1"/>
</dbReference>
<dbReference type="Pfam" id="PF10387">
    <property type="entry name" value="DUF2442"/>
    <property type="match status" value="1"/>
</dbReference>